<evidence type="ECO:0000259" key="1">
    <source>
        <dbReference type="PROSITE" id="PS50181"/>
    </source>
</evidence>
<dbReference type="Gene3D" id="1.20.1280.50">
    <property type="match status" value="1"/>
</dbReference>
<name>A0A1B6FJF5_9HEMI</name>
<dbReference type="SUPFAM" id="SSF81383">
    <property type="entry name" value="F-box domain"/>
    <property type="match status" value="1"/>
</dbReference>
<reference evidence="2" key="1">
    <citation type="submission" date="2015-11" db="EMBL/GenBank/DDBJ databases">
        <title>De novo transcriptome assembly of four potential Pierce s Disease insect vectors from Arizona vineyards.</title>
        <authorList>
            <person name="Tassone E.E."/>
        </authorList>
    </citation>
    <scope>NUCLEOTIDE SEQUENCE</scope>
</reference>
<dbReference type="SMART" id="SM00256">
    <property type="entry name" value="FBOX"/>
    <property type="match status" value="1"/>
</dbReference>
<accession>A0A1B6FJF5</accession>
<protein>
    <recommendedName>
        <fullName evidence="1">F-box domain-containing protein</fullName>
    </recommendedName>
</protein>
<proteinExistence type="predicted"/>
<dbReference type="Pfam" id="PF12937">
    <property type="entry name" value="F-box-like"/>
    <property type="match status" value="1"/>
</dbReference>
<gene>
    <name evidence="2" type="ORF">g.9420</name>
</gene>
<dbReference type="AlphaFoldDB" id="A0A1B6FJF5"/>
<feature type="domain" description="F-box" evidence="1">
    <location>
        <begin position="4"/>
        <end position="50"/>
    </location>
</feature>
<dbReference type="PROSITE" id="PS50181">
    <property type="entry name" value="FBOX"/>
    <property type="match status" value="1"/>
</dbReference>
<dbReference type="InterPro" id="IPR001810">
    <property type="entry name" value="F-box_dom"/>
</dbReference>
<dbReference type="EMBL" id="GECZ01019453">
    <property type="protein sequence ID" value="JAS50316.1"/>
    <property type="molecule type" value="Transcribed_RNA"/>
</dbReference>
<dbReference type="InterPro" id="IPR036047">
    <property type="entry name" value="F-box-like_dom_sf"/>
</dbReference>
<organism evidence="2">
    <name type="scientific">Cuerna arida</name>
    <dbReference type="NCBI Taxonomy" id="1464854"/>
    <lineage>
        <taxon>Eukaryota</taxon>
        <taxon>Metazoa</taxon>
        <taxon>Ecdysozoa</taxon>
        <taxon>Arthropoda</taxon>
        <taxon>Hexapoda</taxon>
        <taxon>Insecta</taxon>
        <taxon>Pterygota</taxon>
        <taxon>Neoptera</taxon>
        <taxon>Paraneoptera</taxon>
        <taxon>Hemiptera</taxon>
        <taxon>Auchenorrhyncha</taxon>
        <taxon>Membracoidea</taxon>
        <taxon>Cicadellidae</taxon>
        <taxon>Cicadellinae</taxon>
        <taxon>Proconiini</taxon>
        <taxon>Cuerna</taxon>
    </lineage>
</organism>
<sequence length="484" mass="55967">MERQISLEELPQEVLTHIASYLTVQDILACSSTSTLLRYAFNDNCIWKKLCNVDLIDYLGKCNSLDDPFIHEHENDTSTLPPLCHWRMCYIKQANLLQNFKRGKYKKKEVSLGQASSVYRGTRVAFFESSEHLFIHAFDLVKDRFFGEIWDIKEVPFCHSSVHLNFEDFILMEDPTFLGFGIFELVGESLVICMKNIVVVYDVSSFPSSEIKLQQAFVFDKSEEISKSLVSCVNNNFVQNTYFEIISKGDSTICNNLFIGVVMDMSYIVLHFWDFCNGTKVREDILPTENMKVMDFFLLLSQTRKNIIVKCCVHNHRYMYHSYGYDIVLMKFSSFSVKVNYCDFIILTDDRVVGVGPRTLYLYNYKTSDRVAIRKTDHEVLKKTLVTLESDLLYGTFDSTIFVVKLETFELVTSVKLGFILYSLKVLCHRFVVTNSTNNEVWEFGKTAKKLFKLPTDSSFVGTNKYCTKIAAIKSSKLYILDFI</sequence>
<evidence type="ECO:0000313" key="2">
    <source>
        <dbReference type="EMBL" id="JAS50316.1"/>
    </source>
</evidence>